<evidence type="ECO:0008006" key="3">
    <source>
        <dbReference type="Google" id="ProtNLM"/>
    </source>
</evidence>
<dbReference type="EMBL" id="CP003600">
    <property type="protein sequence ID" value="AFY92217.1"/>
    <property type="molecule type" value="Genomic_DNA"/>
</dbReference>
<dbReference type="eggNOG" id="COG1637">
    <property type="taxonomic scope" value="Bacteria"/>
</dbReference>
<dbReference type="Gene3D" id="3.40.1350.10">
    <property type="match status" value="1"/>
</dbReference>
<name>K9UAS8_CHAP6</name>
<dbReference type="RefSeq" id="WP_015158409.1">
    <property type="nucleotide sequence ID" value="NC_019697.1"/>
</dbReference>
<dbReference type="Proteomes" id="UP000010366">
    <property type="component" value="Chromosome"/>
</dbReference>
<dbReference type="HOGENOM" id="CLU_054916_0_0_3"/>
<keyword evidence="2" id="KW-1185">Reference proteome</keyword>
<dbReference type="InterPro" id="IPR011856">
    <property type="entry name" value="tRNA_endonuc-like_dom_sf"/>
</dbReference>
<reference evidence="1 2" key="1">
    <citation type="submission" date="2012-05" db="EMBL/GenBank/DDBJ databases">
        <title>Finished chromosome of genome of Chamaesiphon sp. PCC 6605.</title>
        <authorList>
            <consortium name="US DOE Joint Genome Institute"/>
            <person name="Gugger M."/>
            <person name="Coursin T."/>
            <person name="Rippka R."/>
            <person name="Tandeau De Marsac N."/>
            <person name="Huntemann M."/>
            <person name="Wei C.-L."/>
            <person name="Han J."/>
            <person name="Detter J.C."/>
            <person name="Han C."/>
            <person name="Tapia R."/>
            <person name="Chen A."/>
            <person name="Kyrpides N."/>
            <person name="Mavromatis K."/>
            <person name="Markowitz V."/>
            <person name="Szeto E."/>
            <person name="Ivanova N."/>
            <person name="Pagani I."/>
            <person name="Pati A."/>
            <person name="Goodwin L."/>
            <person name="Nordberg H.P."/>
            <person name="Cantor M.N."/>
            <person name="Hua S.X."/>
            <person name="Woyke T."/>
            <person name="Kerfeld C.A."/>
        </authorList>
    </citation>
    <scope>NUCLEOTIDE SEQUENCE [LARGE SCALE GENOMIC DNA]</scope>
    <source>
        <strain evidence="2">ATCC 27169 / PCC 6605</strain>
    </source>
</reference>
<protein>
    <recommendedName>
        <fullName evidence="3">Nuclease of the RecB family</fullName>
    </recommendedName>
</protein>
<evidence type="ECO:0000313" key="1">
    <source>
        <dbReference type="EMBL" id="AFY92217.1"/>
    </source>
</evidence>
<gene>
    <name evidence="1" type="ORF">Cha6605_0966</name>
</gene>
<dbReference type="KEGG" id="cmp:Cha6605_0966"/>
<evidence type="ECO:0000313" key="2">
    <source>
        <dbReference type="Proteomes" id="UP000010366"/>
    </source>
</evidence>
<proteinExistence type="predicted"/>
<dbReference type="PATRIC" id="fig|1173020.3.peg.1125"/>
<dbReference type="AlphaFoldDB" id="K9UAS8"/>
<dbReference type="OrthoDB" id="570199at2"/>
<dbReference type="GO" id="GO:0003676">
    <property type="term" value="F:nucleic acid binding"/>
    <property type="evidence" value="ECO:0007669"/>
    <property type="project" value="InterPro"/>
</dbReference>
<organism evidence="1 2">
    <name type="scientific">Chamaesiphon minutus (strain ATCC 27169 / PCC 6605)</name>
    <dbReference type="NCBI Taxonomy" id="1173020"/>
    <lineage>
        <taxon>Bacteria</taxon>
        <taxon>Bacillati</taxon>
        <taxon>Cyanobacteriota</taxon>
        <taxon>Cyanophyceae</taxon>
        <taxon>Gomontiellales</taxon>
        <taxon>Chamaesiphonaceae</taxon>
        <taxon>Chamaesiphon</taxon>
    </lineage>
</organism>
<accession>K9UAS8</accession>
<sequence length="346" mass="40086">MPIYTFEHQNTTISKLDTASFNSLGILERQHLQSALKNNIQAISPHTLIIAEEFCEWDDSNRRIDLLGIDRDGNIIVVELKRDVTGAHMELQALRYAAMVSTMNFSQAVDIYQKYLGHSKNAENELREFLNWEEEKEAEFPKDVRIVLAAADFSKEIATAVMWLNQKDLDIRCVRMKPYKLGEKILLDIEQIIPLPEAQDYQIRVKQQAVIQKAAKTEIESNKRAKYRFEGNIYGAGQLVLAVIKKTYDKNPDYNLEKLQQLFPKSIQGTYDIITTTEDAERIQQKTSRQLKRHFLNSQDIIRTSDNQELAVCKEWSRYGTNHFIQQIPDELGYIVEIISDNEELN</sequence>
<dbReference type="STRING" id="1173020.Cha6605_0966"/>